<evidence type="ECO:0000313" key="1">
    <source>
        <dbReference type="EMBL" id="EAR62034.1"/>
    </source>
</evidence>
<proteinExistence type="predicted"/>
<comment type="caution">
    <text evidence="1">The sequence shown here is derived from an EMBL/GenBank/DDBJ whole genome shotgun (WGS) entry which is preliminary data.</text>
</comment>
<dbReference type="EMBL" id="AAOW01000004">
    <property type="protein sequence ID" value="EAR62034.1"/>
    <property type="molecule type" value="Genomic_DNA"/>
</dbReference>
<name>A0A7U8C8A4_NEPCE</name>
<sequence length="203" mass="23318">MGFCIELDDEETIGRSEEFEALLIELGLLSDWEDYKANLFRGPENYGPESMDANARRYCHLRGIALLLGSQVFMSCVPKRSGHVARYSVLEATLLHLRLKEEWDEYFMGSAFVLLDNDGTREPDNWGIYWHDVERFYLQRGLILKPLLESELPIDALLNVVRGNLKLSNLHLSDEQIDIARLATHGLISNKEALERIKILRPS</sequence>
<organism evidence="1 2">
    <name type="scientific">Neptuniibacter caesariensis</name>
    <dbReference type="NCBI Taxonomy" id="207954"/>
    <lineage>
        <taxon>Bacteria</taxon>
        <taxon>Pseudomonadati</taxon>
        <taxon>Pseudomonadota</taxon>
        <taxon>Gammaproteobacteria</taxon>
        <taxon>Oceanospirillales</taxon>
        <taxon>Oceanospirillaceae</taxon>
        <taxon>Neptuniibacter</taxon>
    </lineage>
</organism>
<dbReference type="Proteomes" id="UP000002171">
    <property type="component" value="Unassembled WGS sequence"/>
</dbReference>
<dbReference type="RefSeq" id="WP_007019671.1">
    <property type="nucleotide sequence ID" value="NZ_CH724125.1"/>
</dbReference>
<dbReference type="AlphaFoldDB" id="A0A7U8C8A4"/>
<evidence type="ECO:0000313" key="2">
    <source>
        <dbReference type="Proteomes" id="UP000002171"/>
    </source>
</evidence>
<reference evidence="1 2" key="1">
    <citation type="submission" date="2006-02" db="EMBL/GenBank/DDBJ databases">
        <authorList>
            <person name="Pinhassi J."/>
            <person name="Pedros-Alio C."/>
            <person name="Ferriera S."/>
            <person name="Johnson J."/>
            <person name="Kravitz S."/>
            <person name="Halpern A."/>
            <person name="Remington K."/>
            <person name="Beeson K."/>
            <person name="Tran B."/>
            <person name="Rogers Y.-H."/>
            <person name="Friedman R."/>
            <person name="Venter J.C."/>
        </authorList>
    </citation>
    <scope>NUCLEOTIDE SEQUENCE [LARGE SCALE GENOMIC DNA]</scope>
    <source>
        <strain evidence="1 2">MED92</strain>
    </source>
</reference>
<protein>
    <submittedName>
        <fullName evidence="1">Uncharacterized protein</fullName>
    </submittedName>
</protein>
<dbReference type="OrthoDB" id="9847899at2"/>
<accession>A0A7U8C8A4</accession>
<keyword evidence="2" id="KW-1185">Reference proteome</keyword>
<gene>
    <name evidence="1" type="ORF">MED92_10024</name>
</gene>